<dbReference type="GeneID" id="19274569"/>
<evidence type="ECO:0000313" key="8">
    <source>
        <dbReference type="Proteomes" id="UP000030651"/>
    </source>
</evidence>
<keyword evidence="2 6" id="KW-0121">Carboxypeptidase</keyword>
<dbReference type="InterPro" id="IPR029058">
    <property type="entry name" value="AB_hydrolase_fold"/>
</dbReference>
<keyword evidence="3 6" id="KW-0645">Protease</keyword>
<reference evidence="8" key="1">
    <citation type="journal article" date="2015" name="BMC Genomics">
        <title>Genomic and transcriptomic analysis of the endophytic fungus Pestalotiopsis fici reveals its lifestyle and high potential for synthesis of natural products.</title>
        <authorList>
            <person name="Wang X."/>
            <person name="Zhang X."/>
            <person name="Liu L."/>
            <person name="Xiang M."/>
            <person name="Wang W."/>
            <person name="Sun X."/>
            <person name="Che Y."/>
            <person name="Guo L."/>
            <person name="Liu G."/>
            <person name="Guo L."/>
            <person name="Wang C."/>
            <person name="Yin W.B."/>
            <person name="Stadler M."/>
            <person name="Zhang X."/>
            <person name="Liu X."/>
        </authorList>
    </citation>
    <scope>NUCLEOTIDE SEQUENCE [LARGE SCALE GENOMIC DNA]</scope>
    <source>
        <strain evidence="8">W106-1 / CGMCC3.15140</strain>
    </source>
</reference>
<evidence type="ECO:0000256" key="3">
    <source>
        <dbReference type="ARBA" id="ARBA00022670"/>
    </source>
</evidence>
<gene>
    <name evidence="7" type="ORF">PFICI_09556</name>
</gene>
<evidence type="ECO:0000256" key="5">
    <source>
        <dbReference type="ARBA" id="ARBA00023180"/>
    </source>
</evidence>
<comment type="similarity">
    <text evidence="1 6">Belongs to the peptidase S10 family.</text>
</comment>
<feature type="signal peptide" evidence="6">
    <location>
        <begin position="1"/>
        <end position="22"/>
    </location>
</feature>
<dbReference type="Proteomes" id="UP000030651">
    <property type="component" value="Unassembled WGS sequence"/>
</dbReference>
<proteinExistence type="inferred from homology"/>
<evidence type="ECO:0000256" key="4">
    <source>
        <dbReference type="ARBA" id="ARBA00022801"/>
    </source>
</evidence>
<protein>
    <recommendedName>
        <fullName evidence="6">Carboxypeptidase</fullName>
        <ecNumber evidence="6">3.4.16.-</ecNumber>
    </recommendedName>
</protein>
<dbReference type="InterPro" id="IPR018202">
    <property type="entry name" value="Ser_caboxypep_ser_AS"/>
</dbReference>
<dbReference type="GO" id="GO:0006508">
    <property type="term" value="P:proteolysis"/>
    <property type="evidence" value="ECO:0007669"/>
    <property type="project" value="UniProtKB-KW"/>
</dbReference>
<dbReference type="Pfam" id="PF00450">
    <property type="entry name" value="Peptidase_S10"/>
    <property type="match status" value="1"/>
</dbReference>
<dbReference type="SUPFAM" id="SSF53474">
    <property type="entry name" value="alpha/beta-Hydrolases"/>
    <property type="match status" value="1"/>
</dbReference>
<keyword evidence="4 6" id="KW-0378">Hydrolase</keyword>
<keyword evidence="6" id="KW-0732">Signal</keyword>
<dbReference type="KEGG" id="pfy:PFICI_09556"/>
<dbReference type="AlphaFoldDB" id="W3X0P4"/>
<dbReference type="InParanoid" id="W3X0P4"/>
<dbReference type="GO" id="GO:0004185">
    <property type="term" value="F:serine-type carboxypeptidase activity"/>
    <property type="evidence" value="ECO:0007669"/>
    <property type="project" value="UniProtKB-UniRule"/>
</dbReference>
<dbReference type="GO" id="GO:0000324">
    <property type="term" value="C:fungal-type vacuole"/>
    <property type="evidence" value="ECO:0007669"/>
    <property type="project" value="TreeGrafter"/>
</dbReference>
<evidence type="ECO:0000256" key="2">
    <source>
        <dbReference type="ARBA" id="ARBA00022645"/>
    </source>
</evidence>
<keyword evidence="5" id="KW-0325">Glycoprotein</keyword>
<dbReference type="EMBL" id="KI912114">
    <property type="protein sequence ID" value="ETS79703.1"/>
    <property type="molecule type" value="Genomic_DNA"/>
</dbReference>
<organism evidence="7 8">
    <name type="scientific">Pestalotiopsis fici (strain W106-1 / CGMCC3.15140)</name>
    <dbReference type="NCBI Taxonomy" id="1229662"/>
    <lineage>
        <taxon>Eukaryota</taxon>
        <taxon>Fungi</taxon>
        <taxon>Dikarya</taxon>
        <taxon>Ascomycota</taxon>
        <taxon>Pezizomycotina</taxon>
        <taxon>Sordariomycetes</taxon>
        <taxon>Xylariomycetidae</taxon>
        <taxon>Amphisphaeriales</taxon>
        <taxon>Sporocadaceae</taxon>
        <taxon>Pestalotiopsis</taxon>
    </lineage>
</organism>
<dbReference type="EC" id="3.4.16.-" evidence="6"/>
<feature type="chain" id="PRO_5005150170" description="Carboxypeptidase" evidence="6">
    <location>
        <begin position="23"/>
        <end position="558"/>
    </location>
</feature>
<dbReference type="PROSITE" id="PS00131">
    <property type="entry name" value="CARBOXYPEPT_SER_SER"/>
    <property type="match status" value="1"/>
</dbReference>
<dbReference type="OrthoDB" id="443318at2759"/>
<dbReference type="PANTHER" id="PTHR11802">
    <property type="entry name" value="SERINE PROTEASE FAMILY S10 SERINE CARBOXYPEPTIDASE"/>
    <property type="match status" value="1"/>
</dbReference>
<dbReference type="PRINTS" id="PR00724">
    <property type="entry name" value="CRBOXYPTASEC"/>
</dbReference>
<keyword evidence="8" id="KW-1185">Reference proteome</keyword>
<dbReference type="Gene3D" id="3.40.50.1820">
    <property type="entry name" value="alpha/beta hydrolase"/>
    <property type="match status" value="1"/>
</dbReference>
<dbReference type="MEROPS" id="S10.016"/>
<evidence type="ECO:0000256" key="6">
    <source>
        <dbReference type="RuleBase" id="RU361156"/>
    </source>
</evidence>
<dbReference type="InterPro" id="IPR001563">
    <property type="entry name" value="Peptidase_S10"/>
</dbReference>
<dbReference type="eggNOG" id="KOG1282">
    <property type="taxonomic scope" value="Eukaryota"/>
</dbReference>
<dbReference type="OMA" id="NQMPNGC"/>
<sequence>MRFSSRSAALACCPLLIQAALGNVLPRYIEDLIKKQLPAEPTGVTTLKSPKGMTIRFKEPGKEGICETTPGVNSYSGYVDLDSNTHMFFYFFEARHNANEAPITLWLNGGPGSDSMIGLFEELGPCNVTHDFITKVNPYSWSEESNLLFLSQPLGVGFSYADEVEGIFDPNTGFPTPNVNPDGRYANTDPFRYSTTELAAMGTWEVLQAFISALPVLDSKVTSRSFNLWTESYGGHYGPGFFHYFKEQNELIQAGEAEGCELQLHTLGIINGLISTKIQMPYYPEFAYKNTYGIQAINESTYEFAMTAFNFPETGCSAQLDYCAQANRSDWQGQKTCSQAVSICRNLVEGPYEVIAPNSAYDIRQNRLTSQVPPKYWSDWLNTATAQNALGVDLNYTGTSWEVYQGFDYTGDWAYPTLLEDLQDLLNQEVRVALIYGDADYICNWFGGEAVSLQVNYTHSAQFRAAGYAPFVVDGVEYGESRQYGNFSFTRVYNAGHEVPYYQPRASLELFRRVLADLAVSDGSVRVTPTYESDGTATATHAELFTGWFTGRPENNDK</sequence>
<evidence type="ECO:0000256" key="1">
    <source>
        <dbReference type="ARBA" id="ARBA00009431"/>
    </source>
</evidence>
<dbReference type="PANTHER" id="PTHR11802:SF131">
    <property type="entry name" value="CARBOXYPEPTIDASE"/>
    <property type="match status" value="1"/>
</dbReference>
<dbReference type="RefSeq" id="XP_007836328.1">
    <property type="nucleotide sequence ID" value="XM_007838137.1"/>
</dbReference>
<accession>W3X0P4</accession>
<name>W3X0P4_PESFW</name>
<dbReference type="HOGENOM" id="CLU_008523_10_3_1"/>
<dbReference type="InterPro" id="IPR033124">
    <property type="entry name" value="Ser_caboxypep_his_AS"/>
</dbReference>
<dbReference type="PROSITE" id="PS00560">
    <property type="entry name" value="CARBOXYPEPT_SER_HIS"/>
    <property type="match status" value="1"/>
</dbReference>
<evidence type="ECO:0000313" key="7">
    <source>
        <dbReference type="EMBL" id="ETS79703.1"/>
    </source>
</evidence>